<dbReference type="SUPFAM" id="SSF46774">
    <property type="entry name" value="ARID-like"/>
    <property type="match status" value="1"/>
</dbReference>
<evidence type="ECO:0000256" key="4">
    <source>
        <dbReference type="ARBA" id="ARBA00022679"/>
    </source>
</evidence>
<proteinExistence type="predicted"/>
<dbReference type="PROSITE" id="PS50011">
    <property type="entry name" value="PROTEIN_KINASE_DOM"/>
    <property type="match status" value="1"/>
</dbReference>
<dbReference type="InterPro" id="IPR011009">
    <property type="entry name" value="Kinase-like_dom_sf"/>
</dbReference>
<evidence type="ECO:0000256" key="11">
    <source>
        <dbReference type="ARBA" id="ARBA00023136"/>
    </source>
</evidence>
<evidence type="ECO:0000256" key="6">
    <source>
        <dbReference type="ARBA" id="ARBA00022729"/>
    </source>
</evidence>
<feature type="DNA-binding region" description="HMG box" evidence="16">
    <location>
        <begin position="867"/>
        <end position="934"/>
    </location>
</feature>
<evidence type="ECO:0008006" key="24">
    <source>
        <dbReference type="Google" id="ProtNLM"/>
    </source>
</evidence>
<gene>
    <name evidence="22" type="ORF">DY000_02051909</name>
</gene>
<evidence type="ECO:0000256" key="13">
    <source>
        <dbReference type="ARBA" id="ARBA00023180"/>
    </source>
</evidence>
<dbReference type="Pfam" id="PF13947">
    <property type="entry name" value="GUB_WAK_bind"/>
    <property type="match status" value="1"/>
</dbReference>
<dbReference type="Gene3D" id="2.10.25.10">
    <property type="entry name" value="Laminin"/>
    <property type="match status" value="1"/>
</dbReference>
<dbReference type="Gene3D" id="1.10.150.60">
    <property type="entry name" value="ARID DNA-binding domain"/>
    <property type="match status" value="1"/>
</dbReference>
<dbReference type="SMART" id="SM00179">
    <property type="entry name" value="EGF_CA"/>
    <property type="match status" value="1"/>
</dbReference>
<feature type="signal peptide" evidence="19">
    <location>
        <begin position="1"/>
        <end position="22"/>
    </location>
</feature>
<dbReference type="InterPro" id="IPR036431">
    <property type="entry name" value="ARID_dom_sf"/>
</dbReference>
<dbReference type="EMBL" id="QGKV02002055">
    <property type="protein sequence ID" value="KAF3497287.1"/>
    <property type="molecule type" value="Genomic_DNA"/>
</dbReference>
<feature type="domain" description="Protein kinase" evidence="20">
    <location>
        <begin position="422"/>
        <end position="696"/>
    </location>
</feature>
<evidence type="ECO:0000256" key="17">
    <source>
        <dbReference type="SAM" id="MobiDB-lite"/>
    </source>
</evidence>
<evidence type="ECO:0000256" key="19">
    <source>
        <dbReference type="SAM" id="SignalP"/>
    </source>
</evidence>
<keyword evidence="9" id="KW-0067">ATP-binding</keyword>
<feature type="region of interest" description="Disordered" evidence="17">
    <location>
        <begin position="966"/>
        <end position="999"/>
    </location>
</feature>
<evidence type="ECO:0000256" key="10">
    <source>
        <dbReference type="ARBA" id="ARBA00022989"/>
    </source>
</evidence>
<comment type="catalytic activity">
    <reaction evidence="14">
        <text>L-seryl-[protein] + ATP = O-phospho-L-seryl-[protein] + ADP + H(+)</text>
        <dbReference type="Rhea" id="RHEA:17989"/>
        <dbReference type="Rhea" id="RHEA-COMP:9863"/>
        <dbReference type="Rhea" id="RHEA-COMP:11604"/>
        <dbReference type="ChEBI" id="CHEBI:15378"/>
        <dbReference type="ChEBI" id="CHEBI:29999"/>
        <dbReference type="ChEBI" id="CHEBI:30616"/>
        <dbReference type="ChEBI" id="CHEBI:83421"/>
        <dbReference type="ChEBI" id="CHEBI:456216"/>
    </reaction>
</comment>
<reference evidence="22 23" key="1">
    <citation type="journal article" date="2020" name="BMC Genomics">
        <title>Intraspecific diversification of the crop wild relative Brassica cretica Lam. using demographic model selection.</title>
        <authorList>
            <person name="Kioukis A."/>
            <person name="Michalopoulou V.A."/>
            <person name="Briers L."/>
            <person name="Pirintsos S."/>
            <person name="Studholme D.J."/>
            <person name="Pavlidis P."/>
            <person name="Sarris P.F."/>
        </authorList>
    </citation>
    <scope>NUCLEOTIDE SEQUENCE [LARGE SCALE GENOMIC DNA]</scope>
    <source>
        <strain evidence="23">cv. PFS-1207/04</strain>
    </source>
</reference>
<dbReference type="InterPro" id="IPR001245">
    <property type="entry name" value="Ser-Thr/Tyr_kinase_cat_dom"/>
</dbReference>
<protein>
    <recommendedName>
        <fullName evidence="24">Protein kinase domain-containing protein</fullName>
    </recommendedName>
</protein>
<keyword evidence="11 18" id="KW-0472">Membrane</keyword>
<dbReference type="InterPro" id="IPR001881">
    <property type="entry name" value="EGF-like_Ca-bd_dom"/>
</dbReference>
<evidence type="ECO:0000256" key="5">
    <source>
        <dbReference type="ARBA" id="ARBA00022692"/>
    </source>
</evidence>
<comment type="catalytic activity">
    <reaction evidence="15">
        <text>L-threonyl-[protein] + ATP = O-phospho-L-threonyl-[protein] + ADP + H(+)</text>
        <dbReference type="Rhea" id="RHEA:46608"/>
        <dbReference type="Rhea" id="RHEA-COMP:11060"/>
        <dbReference type="Rhea" id="RHEA-COMP:11605"/>
        <dbReference type="ChEBI" id="CHEBI:15378"/>
        <dbReference type="ChEBI" id="CHEBI:30013"/>
        <dbReference type="ChEBI" id="CHEBI:30616"/>
        <dbReference type="ChEBI" id="CHEBI:61977"/>
        <dbReference type="ChEBI" id="CHEBI:456216"/>
    </reaction>
</comment>
<dbReference type="PROSITE" id="PS50118">
    <property type="entry name" value="HMG_BOX_2"/>
    <property type="match status" value="1"/>
</dbReference>
<dbReference type="Proteomes" id="UP000266723">
    <property type="component" value="Unassembled WGS sequence"/>
</dbReference>
<evidence type="ECO:0000256" key="14">
    <source>
        <dbReference type="ARBA" id="ARBA00047558"/>
    </source>
</evidence>
<keyword evidence="16" id="KW-0539">Nucleus</keyword>
<dbReference type="PROSITE" id="PS00108">
    <property type="entry name" value="PROTEIN_KINASE_ST"/>
    <property type="match status" value="1"/>
</dbReference>
<evidence type="ECO:0000259" key="21">
    <source>
        <dbReference type="PROSITE" id="PS50118"/>
    </source>
</evidence>
<dbReference type="PANTHER" id="PTHR27005">
    <property type="entry name" value="WALL-ASSOCIATED RECEPTOR KINASE-LIKE 21"/>
    <property type="match status" value="1"/>
</dbReference>
<dbReference type="InterPro" id="IPR000719">
    <property type="entry name" value="Prot_kinase_dom"/>
</dbReference>
<comment type="caution">
    <text evidence="22">The sequence shown here is derived from an EMBL/GenBank/DDBJ whole genome shotgun (WGS) entry which is preliminary data.</text>
</comment>
<evidence type="ECO:0000256" key="8">
    <source>
        <dbReference type="ARBA" id="ARBA00022777"/>
    </source>
</evidence>
<accession>A0ABQ7AHX8</accession>
<keyword evidence="12" id="KW-1015">Disulfide bond</keyword>
<evidence type="ECO:0000259" key="20">
    <source>
        <dbReference type="PROSITE" id="PS50011"/>
    </source>
</evidence>
<sequence length="1035" mass="116130">MNCAPLLMTHLSLLLVLILASANLTASRSSCPSHCGSISIPYPFGIGSDCYLNEWFAIQCNNSTSGDLVPYLPKINKEVVKISLPDPNNFDDAKSYGSLRIKTNITSMGCSNSSDETKFDEPLNITGSPFTISRSNIFQAIGCNYKATLTHLDPTVVGCISTCEPRKIGDHTSCRGNKCCQVDPPSEIGQIVGISMEEISSNVTRKRGCRVAFLTDENQDPLAYREGKVTDPKWFYDRQYVRLQLRWAIQMKNLSFINSLGCTMGHSSSSVSPCICVNNTNDQISSVGCACHKGYIGNPYIMGGCKDIDECQLDKGNYENCRPQGGTCVNTPGSYQCVFKKYKTMPVTMGLCVGFGVLMMVFAVAFLLCKFIKKQRKIICKNKLFRRNGGLLLKQQLTSTEGSIEKTKVFTSKELKKATENFSSTRVLGKGGQGTVYKGMLVDGRIVAVKKSTVVDQDKVGEFINEVVILSQINHRNIVKLIGCCLETEVPLLVYEFVSNGNIFEHLHGEFDESAMTTWEMRLRIVIDIAGALSYLHSSASTPIFHRDVKSTNIMLDEKYRVKVSDFGTSRWVTDDHTHLTTVVSGTVGYVDPEYFQTSQFTDKSDVYSFGVVLVELITGEKPISLVRFLRNRTLAAYFILAMEENRLIDIIDPQIRAECKLEQVMAAAQLARRCLMLTGKDRPSMREVAMEFERIRSSTKDLQSNIIHERRWKEVTSKFDFPATATNASFVMRKYYFSLLNNYEQIYFFRTNSQMPPDSLQNQSTVVGLGTIRPPQELQAPQPRIDFGGSLTGPNVTGVIDGKFEDGYLVTVTMGTKQLRGVLYELLPQQSHCSFPNTNVNLQGVTTKRPRRRKKSEIKRRDPAHPKPNRSGYNFFFSDQHARLKPLNPGKDREISRMIGELWNKLNEQERLVYQGKAMEDKERYLIEMEEYREKLRTGQLMISNAVPLQQRVPEQTAEADFVIEEEQEGDSSDCSGESEPRDDPELEDEPALNHLGLNLNSNRTAIVVGDVVMETCPSKKPEEPSVVVAAEQK</sequence>
<dbReference type="Gene3D" id="1.10.30.10">
    <property type="entry name" value="High mobility group box domain"/>
    <property type="match status" value="1"/>
</dbReference>
<dbReference type="Gene3D" id="1.10.510.10">
    <property type="entry name" value="Transferase(Phosphotransferase) domain 1"/>
    <property type="match status" value="1"/>
</dbReference>
<evidence type="ECO:0000256" key="15">
    <source>
        <dbReference type="ARBA" id="ARBA00047951"/>
    </source>
</evidence>
<evidence type="ECO:0000313" key="22">
    <source>
        <dbReference type="EMBL" id="KAF3497287.1"/>
    </source>
</evidence>
<dbReference type="CDD" id="cd00054">
    <property type="entry name" value="EGF_CA"/>
    <property type="match status" value="1"/>
</dbReference>
<evidence type="ECO:0000256" key="3">
    <source>
        <dbReference type="ARBA" id="ARBA00022553"/>
    </source>
</evidence>
<organism evidence="22 23">
    <name type="scientific">Brassica cretica</name>
    <name type="common">Mustard</name>
    <dbReference type="NCBI Taxonomy" id="69181"/>
    <lineage>
        <taxon>Eukaryota</taxon>
        <taxon>Viridiplantae</taxon>
        <taxon>Streptophyta</taxon>
        <taxon>Embryophyta</taxon>
        <taxon>Tracheophyta</taxon>
        <taxon>Spermatophyta</taxon>
        <taxon>Magnoliopsida</taxon>
        <taxon>eudicotyledons</taxon>
        <taxon>Gunneridae</taxon>
        <taxon>Pentapetalae</taxon>
        <taxon>rosids</taxon>
        <taxon>malvids</taxon>
        <taxon>Brassicales</taxon>
        <taxon>Brassicaceae</taxon>
        <taxon>Brassiceae</taxon>
        <taxon>Brassica</taxon>
    </lineage>
</organism>
<keyword evidence="4" id="KW-0808">Transferase</keyword>
<feature type="transmembrane region" description="Helical" evidence="18">
    <location>
        <begin position="347"/>
        <end position="369"/>
    </location>
</feature>
<dbReference type="Pfam" id="PF08488">
    <property type="entry name" value="WAK"/>
    <property type="match status" value="1"/>
</dbReference>
<dbReference type="InterPro" id="IPR009071">
    <property type="entry name" value="HMG_box_dom"/>
</dbReference>
<keyword evidence="5 18" id="KW-0812">Transmembrane</keyword>
<feature type="compositionally biased region" description="Basic residues" evidence="17">
    <location>
        <begin position="849"/>
        <end position="859"/>
    </location>
</feature>
<evidence type="ECO:0000256" key="1">
    <source>
        <dbReference type="ARBA" id="ARBA00004479"/>
    </source>
</evidence>
<keyword evidence="6 19" id="KW-0732">Signal</keyword>
<feature type="domain" description="HMG box" evidence="21">
    <location>
        <begin position="867"/>
        <end position="934"/>
    </location>
</feature>
<evidence type="ECO:0000256" key="9">
    <source>
        <dbReference type="ARBA" id="ARBA00022840"/>
    </source>
</evidence>
<dbReference type="Pfam" id="PF07714">
    <property type="entry name" value="PK_Tyr_Ser-Thr"/>
    <property type="match status" value="1"/>
</dbReference>
<dbReference type="SMART" id="SM00220">
    <property type="entry name" value="S_TKc"/>
    <property type="match status" value="1"/>
</dbReference>
<dbReference type="InterPro" id="IPR025287">
    <property type="entry name" value="WAK_GUB"/>
</dbReference>
<dbReference type="SUPFAM" id="SSF47095">
    <property type="entry name" value="HMG-box"/>
    <property type="match status" value="1"/>
</dbReference>
<dbReference type="PANTHER" id="PTHR27005:SF343">
    <property type="entry name" value="PROTEIN KINASE DOMAIN-CONTAINING PROTEIN"/>
    <property type="match status" value="1"/>
</dbReference>
<keyword evidence="2" id="KW-0723">Serine/threonine-protein kinase</keyword>
<evidence type="ECO:0000256" key="18">
    <source>
        <dbReference type="SAM" id="Phobius"/>
    </source>
</evidence>
<dbReference type="CDD" id="cd14066">
    <property type="entry name" value="STKc_IRAK"/>
    <property type="match status" value="1"/>
</dbReference>
<dbReference type="InterPro" id="IPR045274">
    <property type="entry name" value="WAK-like"/>
</dbReference>
<comment type="subcellular location">
    <subcellularLocation>
        <location evidence="1">Membrane</location>
        <topology evidence="1">Single-pass type I membrane protein</topology>
    </subcellularLocation>
</comment>
<dbReference type="Gene3D" id="3.30.200.20">
    <property type="entry name" value="Phosphorylase Kinase, domain 1"/>
    <property type="match status" value="1"/>
</dbReference>
<dbReference type="SUPFAM" id="SSF56112">
    <property type="entry name" value="Protein kinase-like (PK-like)"/>
    <property type="match status" value="1"/>
</dbReference>
<dbReference type="Pfam" id="PF00505">
    <property type="entry name" value="HMG_box"/>
    <property type="match status" value="1"/>
</dbReference>
<keyword evidence="23" id="KW-1185">Reference proteome</keyword>
<evidence type="ECO:0000313" key="23">
    <source>
        <dbReference type="Proteomes" id="UP000266723"/>
    </source>
</evidence>
<evidence type="ECO:0000256" key="12">
    <source>
        <dbReference type="ARBA" id="ARBA00023157"/>
    </source>
</evidence>
<evidence type="ECO:0000256" key="2">
    <source>
        <dbReference type="ARBA" id="ARBA00022527"/>
    </source>
</evidence>
<dbReference type="InterPro" id="IPR008271">
    <property type="entry name" value="Ser/Thr_kinase_AS"/>
</dbReference>
<dbReference type="InterPro" id="IPR013695">
    <property type="entry name" value="WAK"/>
</dbReference>
<dbReference type="InterPro" id="IPR018097">
    <property type="entry name" value="EGF_Ca-bd_CS"/>
</dbReference>
<dbReference type="SMART" id="SM00398">
    <property type="entry name" value="HMG"/>
    <property type="match status" value="1"/>
</dbReference>
<dbReference type="InterPro" id="IPR036910">
    <property type="entry name" value="HMG_box_dom_sf"/>
</dbReference>
<keyword evidence="13" id="KW-0325">Glycoprotein</keyword>
<evidence type="ECO:0000256" key="16">
    <source>
        <dbReference type="PROSITE-ProRule" id="PRU00267"/>
    </source>
</evidence>
<evidence type="ECO:0000256" key="7">
    <source>
        <dbReference type="ARBA" id="ARBA00022741"/>
    </source>
</evidence>
<dbReference type="CDD" id="cd22009">
    <property type="entry name" value="HMG-box_AtHMGB9-like"/>
    <property type="match status" value="1"/>
</dbReference>
<dbReference type="PROSITE" id="PS01187">
    <property type="entry name" value="EGF_CA"/>
    <property type="match status" value="1"/>
</dbReference>
<keyword evidence="16" id="KW-0238">DNA-binding</keyword>
<keyword evidence="7" id="KW-0547">Nucleotide-binding</keyword>
<feature type="region of interest" description="Disordered" evidence="17">
    <location>
        <begin position="839"/>
        <end position="876"/>
    </location>
</feature>
<keyword evidence="10 18" id="KW-1133">Transmembrane helix</keyword>
<keyword evidence="3" id="KW-0597">Phosphoprotein</keyword>
<keyword evidence="8" id="KW-0418">Kinase</keyword>
<name>A0ABQ7AHX8_BRACR</name>
<feature type="chain" id="PRO_5046221213" description="Protein kinase domain-containing protein" evidence="19">
    <location>
        <begin position="23"/>
        <end position="1035"/>
    </location>
</feature>